<keyword evidence="2" id="KW-1185">Reference proteome</keyword>
<accession>A0A5D4H2L2</accession>
<proteinExistence type="predicted"/>
<name>A0A5D4H2L2_9SPHI</name>
<evidence type="ECO:0000313" key="1">
    <source>
        <dbReference type="EMBL" id="TYR34734.1"/>
    </source>
</evidence>
<organism evidence="1 2">
    <name type="scientific">Sphingobacterium phlebotomi</name>
    <dbReference type="NCBI Taxonomy" id="2605433"/>
    <lineage>
        <taxon>Bacteria</taxon>
        <taxon>Pseudomonadati</taxon>
        <taxon>Bacteroidota</taxon>
        <taxon>Sphingobacteriia</taxon>
        <taxon>Sphingobacteriales</taxon>
        <taxon>Sphingobacteriaceae</taxon>
        <taxon>Sphingobacterium</taxon>
    </lineage>
</organism>
<gene>
    <name evidence="1" type="ORF">FXV77_14790</name>
</gene>
<dbReference type="RefSeq" id="WP_148920008.1">
    <property type="nucleotide sequence ID" value="NZ_VTAV01000011.1"/>
</dbReference>
<dbReference type="EMBL" id="VTAV01000011">
    <property type="protein sequence ID" value="TYR34734.1"/>
    <property type="molecule type" value="Genomic_DNA"/>
</dbReference>
<evidence type="ECO:0000313" key="2">
    <source>
        <dbReference type="Proteomes" id="UP000322362"/>
    </source>
</evidence>
<reference evidence="1 2" key="1">
    <citation type="submission" date="2019-08" db="EMBL/GenBank/DDBJ databases">
        <title>Phlebobacter frassis gen. nov. sp. nov., a new member of family Sphingobacteriaceae isolated from sand fly rearing media.</title>
        <authorList>
            <person name="Kakumanu M.L."/>
            <person name="Marayati B.F."/>
            <person name="Wada-Katsumata A."/>
            <person name="Wasserberg G."/>
            <person name="Schal C."/>
            <person name="Apperson C.S."/>
            <person name="Ponnusamy L."/>
        </authorList>
    </citation>
    <scope>NUCLEOTIDE SEQUENCE [LARGE SCALE GENOMIC DNA]</scope>
    <source>
        <strain evidence="1 2">SSI9</strain>
    </source>
</reference>
<dbReference type="Pfam" id="PF20325">
    <property type="entry name" value="DUF6620"/>
    <property type="match status" value="1"/>
</dbReference>
<sequence length="255" mass="28529">MFKKLLKNLSGNLEDMAKEMMESKTNSTAHQEQMKAYSQGDMQKIFDQGAASAGVVTPNTAKEDPNDPNMQPVHGITLFDYAAGASKIGEGCTEEQICQALEVERPMWDEAQTTWNNRMRDDSTYNVVNVYSTYFGKVKEHPKLGALRPQHAPVSDVPKGEAADHLERLESDKYYFFEIQAAVEAAYANGMDGAQWLIDNLGLTVSQVNGTGVKYMNDFNIMAEMMDYQEQKKKEYSERFAKQNGTAGAADDIEF</sequence>
<protein>
    <submittedName>
        <fullName evidence="1">Uncharacterized protein</fullName>
    </submittedName>
</protein>
<dbReference type="AlphaFoldDB" id="A0A5D4H2L2"/>
<comment type="caution">
    <text evidence="1">The sequence shown here is derived from an EMBL/GenBank/DDBJ whole genome shotgun (WGS) entry which is preliminary data.</text>
</comment>
<dbReference type="InterPro" id="IPR046728">
    <property type="entry name" value="DUF6620"/>
</dbReference>
<dbReference type="Proteomes" id="UP000322362">
    <property type="component" value="Unassembled WGS sequence"/>
</dbReference>